<evidence type="ECO:0000256" key="3">
    <source>
        <dbReference type="ARBA" id="ARBA00022692"/>
    </source>
</evidence>
<feature type="transmembrane region" description="Helical" evidence="6">
    <location>
        <begin position="12"/>
        <end position="30"/>
    </location>
</feature>
<dbReference type="NCBIfam" id="TIGR00374">
    <property type="entry name" value="flippase-like domain"/>
    <property type="match status" value="1"/>
</dbReference>
<protein>
    <recommendedName>
        <fullName evidence="9">TIGR00374 family protein</fullName>
    </recommendedName>
</protein>
<name>A0ABQ4T4R6_METOR</name>
<evidence type="ECO:0000256" key="5">
    <source>
        <dbReference type="ARBA" id="ARBA00023136"/>
    </source>
</evidence>
<feature type="transmembrane region" description="Helical" evidence="6">
    <location>
        <begin position="163"/>
        <end position="183"/>
    </location>
</feature>
<reference evidence="7" key="2">
    <citation type="submission" date="2021-08" db="EMBL/GenBank/DDBJ databases">
        <authorList>
            <person name="Tani A."/>
            <person name="Ola A."/>
            <person name="Ogura Y."/>
            <person name="Katsura K."/>
            <person name="Hayashi T."/>
        </authorList>
    </citation>
    <scope>NUCLEOTIDE SEQUENCE</scope>
    <source>
        <strain evidence="7">NBRC 15689</strain>
    </source>
</reference>
<dbReference type="Proteomes" id="UP001055156">
    <property type="component" value="Unassembled WGS sequence"/>
</dbReference>
<dbReference type="PANTHER" id="PTHR39087">
    <property type="entry name" value="UPF0104 MEMBRANE PROTEIN MJ1595"/>
    <property type="match status" value="1"/>
</dbReference>
<dbReference type="InterPro" id="IPR022791">
    <property type="entry name" value="L-PG_synthase/AglD"/>
</dbReference>
<evidence type="ECO:0000256" key="1">
    <source>
        <dbReference type="ARBA" id="ARBA00004651"/>
    </source>
</evidence>
<feature type="transmembrane region" description="Helical" evidence="6">
    <location>
        <begin position="239"/>
        <end position="264"/>
    </location>
</feature>
<sequence>MSGREVRRTLLSRLPLFGTILGLGLGIWLVATNDLAAVGAAFAKVGPAGLFAIVLWRAMLVATCGLAWARPLEGLAPIGAAPCILLRFVREGINTLLPVASVGGEFVGGRLLTFWGVSGALAAASLLVDMLIQVATQLVFTLIGVGLLRQVEGERAATMADLTLHIAGLALLALAAFFAVQRLGAARIVERKLAGLGRRFMREAAPTASGTLPGGTQSVQDCLDALWARARRGRIAQSFLLHLMAWIAGAAEIWLALACIGIAIGPLEALVIESLAQAIKSAAFPVPGGLGVQEGGFVVVGSLFGIDADTALALSLIKRVPDVALGLPSLVAWQTLEARRATVLPPDR</sequence>
<accession>A0ABQ4T4R6</accession>
<keyword evidence="4 6" id="KW-1133">Transmembrane helix</keyword>
<comment type="subcellular location">
    <subcellularLocation>
        <location evidence="1">Cell membrane</location>
        <topology evidence="1">Multi-pass membrane protein</topology>
    </subcellularLocation>
</comment>
<keyword evidence="2" id="KW-1003">Cell membrane</keyword>
<evidence type="ECO:0000313" key="8">
    <source>
        <dbReference type="Proteomes" id="UP001055156"/>
    </source>
</evidence>
<organism evidence="7 8">
    <name type="scientific">Methylobacterium organophilum</name>
    <dbReference type="NCBI Taxonomy" id="410"/>
    <lineage>
        <taxon>Bacteria</taxon>
        <taxon>Pseudomonadati</taxon>
        <taxon>Pseudomonadota</taxon>
        <taxon>Alphaproteobacteria</taxon>
        <taxon>Hyphomicrobiales</taxon>
        <taxon>Methylobacteriaceae</taxon>
        <taxon>Methylobacterium</taxon>
    </lineage>
</organism>
<evidence type="ECO:0000256" key="6">
    <source>
        <dbReference type="SAM" id="Phobius"/>
    </source>
</evidence>
<dbReference type="NCBIfam" id="TIGR03476">
    <property type="entry name" value="HpnL"/>
    <property type="match status" value="1"/>
</dbReference>
<keyword evidence="8" id="KW-1185">Reference proteome</keyword>
<dbReference type="PANTHER" id="PTHR39087:SF2">
    <property type="entry name" value="UPF0104 MEMBRANE PROTEIN MJ1595"/>
    <property type="match status" value="1"/>
</dbReference>
<feature type="transmembrane region" description="Helical" evidence="6">
    <location>
        <begin position="120"/>
        <end position="143"/>
    </location>
</feature>
<dbReference type="Pfam" id="PF03706">
    <property type="entry name" value="LPG_synthase_TM"/>
    <property type="match status" value="1"/>
</dbReference>
<evidence type="ECO:0000256" key="4">
    <source>
        <dbReference type="ARBA" id="ARBA00022989"/>
    </source>
</evidence>
<dbReference type="EMBL" id="BPQV01000002">
    <property type="protein sequence ID" value="GJE25925.1"/>
    <property type="molecule type" value="Genomic_DNA"/>
</dbReference>
<evidence type="ECO:0008006" key="9">
    <source>
        <dbReference type="Google" id="ProtNLM"/>
    </source>
</evidence>
<comment type="caution">
    <text evidence="7">The sequence shown here is derived from an EMBL/GenBank/DDBJ whole genome shotgun (WGS) entry which is preliminary data.</text>
</comment>
<reference evidence="7" key="1">
    <citation type="journal article" date="2021" name="Front. Microbiol.">
        <title>Comprehensive Comparative Genomics and Phenotyping of Methylobacterium Species.</title>
        <authorList>
            <person name="Alessa O."/>
            <person name="Ogura Y."/>
            <person name="Fujitani Y."/>
            <person name="Takami H."/>
            <person name="Hayashi T."/>
            <person name="Sahin N."/>
            <person name="Tani A."/>
        </authorList>
    </citation>
    <scope>NUCLEOTIDE SEQUENCE</scope>
    <source>
        <strain evidence="7">NBRC 15689</strain>
    </source>
</reference>
<evidence type="ECO:0000256" key="2">
    <source>
        <dbReference type="ARBA" id="ARBA00022475"/>
    </source>
</evidence>
<evidence type="ECO:0000313" key="7">
    <source>
        <dbReference type="EMBL" id="GJE25925.1"/>
    </source>
</evidence>
<keyword evidence="3 6" id="KW-0812">Transmembrane</keyword>
<proteinExistence type="predicted"/>
<keyword evidence="5 6" id="KW-0472">Membrane</keyword>
<gene>
    <name evidence="7" type="ORF">LKMONMHP_0769</name>
</gene>